<keyword evidence="1" id="KW-0812">Transmembrane</keyword>
<comment type="caution">
    <text evidence="2">The sequence shown here is derived from an EMBL/GenBank/DDBJ whole genome shotgun (WGS) entry which is preliminary data.</text>
</comment>
<proteinExistence type="predicted"/>
<dbReference type="Proteomes" id="UP000580250">
    <property type="component" value="Unassembled WGS sequence"/>
</dbReference>
<evidence type="ECO:0000313" key="2">
    <source>
        <dbReference type="EMBL" id="CAD2145037.1"/>
    </source>
</evidence>
<gene>
    <name evidence="2" type="ORF">MENT_LOCUS8138</name>
</gene>
<keyword evidence="1" id="KW-1133">Transmembrane helix</keyword>
<keyword evidence="1" id="KW-0472">Membrane</keyword>
<evidence type="ECO:0000256" key="1">
    <source>
        <dbReference type="SAM" id="Phobius"/>
    </source>
</evidence>
<organism evidence="2 3">
    <name type="scientific">Meloidogyne enterolobii</name>
    <name type="common">Root-knot nematode worm</name>
    <name type="synonym">Meloidogyne mayaguensis</name>
    <dbReference type="NCBI Taxonomy" id="390850"/>
    <lineage>
        <taxon>Eukaryota</taxon>
        <taxon>Metazoa</taxon>
        <taxon>Ecdysozoa</taxon>
        <taxon>Nematoda</taxon>
        <taxon>Chromadorea</taxon>
        <taxon>Rhabditida</taxon>
        <taxon>Tylenchina</taxon>
        <taxon>Tylenchomorpha</taxon>
        <taxon>Tylenchoidea</taxon>
        <taxon>Meloidogynidae</taxon>
        <taxon>Meloidogyninae</taxon>
        <taxon>Meloidogyne</taxon>
    </lineage>
</organism>
<name>A0A6V7U438_MELEN</name>
<reference evidence="2 3" key="1">
    <citation type="submission" date="2020-08" db="EMBL/GenBank/DDBJ databases">
        <authorList>
            <person name="Koutsovoulos G."/>
            <person name="Danchin GJ E."/>
        </authorList>
    </citation>
    <scope>NUCLEOTIDE SEQUENCE [LARGE SCALE GENOMIC DNA]</scope>
</reference>
<protein>
    <submittedName>
        <fullName evidence="2">Uncharacterized protein</fullName>
    </submittedName>
</protein>
<evidence type="ECO:0000313" key="3">
    <source>
        <dbReference type="Proteomes" id="UP000580250"/>
    </source>
</evidence>
<dbReference type="EMBL" id="CAJEWN010000034">
    <property type="protein sequence ID" value="CAD2145037.1"/>
    <property type="molecule type" value="Genomic_DNA"/>
</dbReference>
<dbReference type="AlphaFoldDB" id="A0A6V7U438"/>
<accession>A0A6V7U438</accession>
<sequence>MLKILQRSMIVIAHKNYAQTHVNPASLLVIIVRALIFLSSVVFSVKLIEINIRKKRNE</sequence>
<feature type="transmembrane region" description="Helical" evidence="1">
    <location>
        <begin position="25"/>
        <end position="48"/>
    </location>
</feature>